<dbReference type="EMBL" id="CP023994">
    <property type="protein sequence ID" value="AWR22100.1"/>
    <property type="molecule type" value="Genomic_DNA"/>
</dbReference>
<keyword evidence="3" id="KW-1185">Reference proteome</keyword>
<evidence type="ECO:0000256" key="1">
    <source>
        <dbReference type="SAM" id="Phobius"/>
    </source>
</evidence>
<feature type="transmembrane region" description="Helical" evidence="1">
    <location>
        <begin position="288"/>
        <end position="313"/>
    </location>
</feature>
<feature type="transmembrane region" description="Helical" evidence="1">
    <location>
        <begin position="210"/>
        <end position="236"/>
    </location>
</feature>
<proteinExistence type="predicted"/>
<sequence precursor="true">MSTAVKKSAGRSWLSAIALILAIALTPAAIVTHWATSEVTNTQRFVSTLSPLAKNPAVQETIITEVTTIIDKQVDIKEVTTSLFEGLGNALDLPDAAKKALGMLAAPAASGVEGLVQTLVSNVVKSQAFADAWDKTLTLTQEQTVALLSDSPDSVIKLSNDGTLTLPLKPIIVEIKKELVKQGVGFASAIPEVNTDITIGKVPELALARVLYQVGVGVGTWLPWVVAALFVVGIAAARRRPRALAATGSVMLGLMALMAFLFTSGRIVATTVIDPNYSPIVGAVYDALVAFVLNVVLALAVASVFAIITGWAFGVSESAEKFRAFSNKQINSLRKTVDPENKIFANSSVVMHKYRIVARVSSLVALR</sequence>
<dbReference type="OrthoDB" id="4350291at2"/>
<feature type="transmembrane region" description="Helical" evidence="1">
    <location>
        <begin position="243"/>
        <end position="268"/>
    </location>
</feature>
<dbReference type="AlphaFoldDB" id="A0A2Z3S050"/>
<dbReference type="Proteomes" id="UP000246894">
    <property type="component" value="Chromosome"/>
</dbReference>
<keyword evidence="1" id="KW-0472">Membrane</keyword>
<gene>
    <name evidence="2" type="ORF">AURMO_01514</name>
</gene>
<organism evidence="2 3">
    <name type="scientific">Aurantimicrobium photophilum</name>
    <dbReference type="NCBI Taxonomy" id="1987356"/>
    <lineage>
        <taxon>Bacteria</taxon>
        <taxon>Bacillati</taxon>
        <taxon>Actinomycetota</taxon>
        <taxon>Actinomycetes</taxon>
        <taxon>Micrococcales</taxon>
        <taxon>Microbacteriaceae</taxon>
        <taxon>Aurantimicrobium</taxon>
    </lineage>
</organism>
<name>A0A2Z3S050_9MICO</name>
<evidence type="ECO:0000313" key="3">
    <source>
        <dbReference type="Proteomes" id="UP000246894"/>
    </source>
</evidence>
<protein>
    <submittedName>
        <fullName evidence="2">Uncharacterized protein</fullName>
    </submittedName>
</protein>
<evidence type="ECO:0000313" key="2">
    <source>
        <dbReference type="EMBL" id="AWR22100.1"/>
    </source>
</evidence>
<dbReference type="KEGG" id="aum:AURMO_01514"/>
<accession>A0A2Z3S050</accession>
<keyword evidence="1" id="KW-0812">Transmembrane</keyword>
<reference evidence="2 3" key="1">
    <citation type="submission" date="2017-10" db="EMBL/GenBank/DDBJ databases">
        <title>Genome of an Actinobacterium that displays light-enhanced growth.</title>
        <authorList>
            <person name="Maresca J.A."/>
            <person name="Hempel P."/>
            <person name="Shevchenko O."/>
            <person name="Miller K.J."/>
            <person name="Hahn M.W."/>
        </authorList>
    </citation>
    <scope>NUCLEOTIDE SEQUENCE [LARGE SCALE GENOMIC DNA]</scope>
    <source>
        <strain evidence="2 3">MWH-Mo1</strain>
    </source>
</reference>
<dbReference type="RefSeq" id="WP_110234567.1">
    <property type="nucleotide sequence ID" value="NZ_CP023994.1"/>
</dbReference>
<keyword evidence="1" id="KW-1133">Transmembrane helix</keyword>